<keyword evidence="1" id="KW-0812">Transmembrane</keyword>
<sequence>MMNATAMDRQAVYEDYERARRTFHQPLDSASKADLARSTRGTEWTNGQLLWHMLFGYMVVRALLGLVRVLGRLPRGAGKAFARLLNAGTVPFDWVNYAGPRGAVKVYGPRRMGAAFDRVLDSLQRRLATESDADLARGMHYPVRWDPFFKDFMTLADIYRYPTQHFDFHHRQLTLNSGDVRRGEG</sequence>
<protein>
    <submittedName>
        <fullName evidence="3">DinB family protein</fullName>
    </submittedName>
</protein>
<dbReference type="InterPro" id="IPR034660">
    <property type="entry name" value="DinB/YfiT-like"/>
</dbReference>
<feature type="domain" description="DinB-like" evidence="2">
    <location>
        <begin position="16"/>
        <end position="173"/>
    </location>
</feature>
<name>A0AB39XYI0_9ACTN</name>
<evidence type="ECO:0000259" key="2">
    <source>
        <dbReference type="Pfam" id="PF12867"/>
    </source>
</evidence>
<proteinExistence type="predicted"/>
<evidence type="ECO:0000256" key="1">
    <source>
        <dbReference type="SAM" id="Phobius"/>
    </source>
</evidence>
<dbReference type="EMBL" id="CP165727">
    <property type="protein sequence ID" value="XDV62808.1"/>
    <property type="molecule type" value="Genomic_DNA"/>
</dbReference>
<gene>
    <name evidence="3" type="ORF">AB5J51_07560</name>
</gene>
<accession>A0AB39XYI0</accession>
<evidence type="ECO:0000313" key="3">
    <source>
        <dbReference type="EMBL" id="XDV62808.1"/>
    </source>
</evidence>
<dbReference type="InterPro" id="IPR024775">
    <property type="entry name" value="DinB-like"/>
</dbReference>
<dbReference type="Gene3D" id="1.20.120.450">
    <property type="entry name" value="dinb family like domain"/>
    <property type="match status" value="1"/>
</dbReference>
<reference evidence="3" key="1">
    <citation type="submission" date="2024-08" db="EMBL/GenBank/DDBJ databases">
        <authorList>
            <person name="Yu S.T."/>
        </authorList>
    </citation>
    <scope>NUCLEOTIDE SEQUENCE</scope>
    <source>
        <strain evidence="3">R33</strain>
    </source>
</reference>
<keyword evidence="1" id="KW-0472">Membrane</keyword>
<dbReference type="AlphaFoldDB" id="A0AB39XYI0"/>
<dbReference type="RefSeq" id="WP_369777229.1">
    <property type="nucleotide sequence ID" value="NZ_CP165727.1"/>
</dbReference>
<keyword evidence="1" id="KW-1133">Transmembrane helix</keyword>
<dbReference type="Pfam" id="PF12867">
    <property type="entry name" value="DinB_2"/>
    <property type="match status" value="1"/>
</dbReference>
<dbReference type="SUPFAM" id="SSF109854">
    <property type="entry name" value="DinB/YfiT-like putative metalloenzymes"/>
    <property type="match status" value="1"/>
</dbReference>
<organism evidence="3">
    <name type="scientific">Streptomyces sp. R33</name>
    <dbReference type="NCBI Taxonomy" id="3238629"/>
    <lineage>
        <taxon>Bacteria</taxon>
        <taxon>Bacillati</taxon>
        <taxon>Actinomycetota</taxon>
        <taxon>Actinomycetes</taxon>
        <taxon>Kitasatosporales</taxon>
        <taxon>Streptomycetaceae</taxon>
        <taxon>Streptomyces</taxon>
    </lineage>
</organism>
<feature type="transmembrane region" description="Helical" evidence="1">
    <location>
        <begin position="49"/>
        <end position="70"/>
    </location>
</feature>